<feature type="compositionally biased region" description="Basic and acidic residues" evidence="1">
    <location>
        <begin position="47"/>
        <end position="57"/>
    </location>
</feature>
<protein>
    <submittedName>
        <fullName evidence="2">Uncharacterized protein</fullName>
    </submittedName>
</protein>
<feature type="region of interest" description="Disordered" evidence="1">
    <location>
        <begin position="1"/>
        <end position="72"/>
    </location>
</feature>
<evidence type="ECO:0000256" key="1">
    <source>
        <dbReference type="SAM" id="MobiDB-lite"/>
    </source>
</evidence>
<feature type="compositionally biased region" description="Low complexity" evidence="1">
    <location>
        <begin position="27"/>
        <end position="46"/>
    </location>
</feature>
<proteinExistence type="predicted"/>
<comment type="caution">
    <text evidence="2">The sequence shown here is derived from an EMBL/GenBank/DDBJ whole genome shotgun (WGS) entry which is preliminary data.</text>
</comment>
<dbReference type="EMBL" id="JBANRG010000030">
    <property type="protein sequence ID" value="KAK7451702.1"/>
    <property type="molecule type" value="Genomic_DNA"/>
</dbReference>
<name>A0ABR1J8J4_9AGAR</name>
<sequence>MSGKSESTTSLLSKSSSQTTPKKDENTTPTKKPSSSSSDGNSPTSESHSEFANKAKENGWGSSTPTGASLGA</sequence>
<dbReference type="Proteomes" id="UP001498398">
    <property type="component" value="Unassembled WGS sequence"/>
</dbReference>
<organism evidence="2 3">
    <name type="scientific">Marasmiellus scandens</name>
    <dbReference type="NCBI Taxonomy" id="2682957"/>
    <lineage>
        <taxon>Eukaryota</taxon>
        <taxon>Fungi</taxon>
        <taxon>Dikarya</taxon>
        <taxon>Basidiomycota</taxon>
        <taxon>Agaricomycotina</taxon>
        <taxon>Agaricomycetes</taxon>
        <taxon>Agaricomycetidae</taxon>
        <taxon>Agaricales</taxon>
        <taxon>Marasmiineae</taxon>
        <taxon>Omphalotaceae</taxon>
        <taxon>Marasmiellus</taxon>
    </lineage>
</organism>
<reference evidence="2 3" key="1">
    <citation type="submission" date="2024-01" db="EMBL/GenBank/DDBJ databases">
        <title>A draft genome for the cacao thread blight pathogen Marasmiellus scandens.</title>
        <authorList>
            <person name="Baruah I.K."/>
            <person name="Leung J."/>
            <person name="Bukari Y."/>
            <person name="Amoako-Attah I."/>
            <person name="Meinhardt L.W."/>
            <person name="Bailey B.A."/>
            <person name="Cohen S.P."/>
        </authorList>
    </citation>
    <scope>NUCLEOTIDE SEQUENCE [LARGE SCALE GENOMIC DNA]</scope>
    <source>
        <strain evidence="2 3">GH-19</strain>
    </source>
</reference>
<evidence type="ECO:0000313" key="3">
    <source>
        <dbReference type="Proteomes" id="UP001498398"/>
    </source>
</evidence>
<gene>
    <name evidence="2" type="ORF">VKT23_012381</name>
</gene>
<accession>A0ABR1J8J4</accession>
<keyword evidence="3" id="KW-1185">Reference proteome</keyword>
<evidence type="ECO:0000313" key="2">
    <source>
        <dbReference type="EMBL" id="KAK7451702.1"/>
    </source>
</evidence>
<feature type="compositionally biased region" description="Polar residues" evidence="1">
    <location>
        <begin position="60"/>
        <end position="72"/>
    </location>
</feature>
<feature type="compositionally biased region" description="Low complexity" evidence="1">
    <location>
        <begin position="1"/>
        <end position="20"/>
    </location>
</feature>